<reference evidence="7 8" key="1">
    <citation type="journal article" date="2020" name="ISME J.">
        <title>Uncovering the hidden diversity of litter-decomposition mechanisms in mushroom-forming fungi.</title>
        <authorList>
            <person name="Floudas D."/>
            <person name="Bentzer J."/>
            <person name="Ahren D."/>
            <person name="Johansson T."/>
            <person name="Persson P."/>
            <person name="Tunlid A."/>
        </authorList>
    </citation>
    <scope>NUCLEOTIDE SEQUENCE [LARGE SCALE GENOMIC DNA]</scope>
    <source>
        <strain evidence="7 8">CBS 661.87</strain>
    </source>
</reference>
<name>A0A8H5HAD0_9AGAR</name>
<keyword evidence="2" id="KW-0812">Transmembrane</keyword>
<dbReference type="OrthoDB" id="77878at2759"/>
<keyword evidence="4" id="KW-0472">Membrane</keyword>
<comment type="caution">
    <text evidence="7">The sequence shown here is derived from an EMBL/GenBank/DDBJ whole genome shotgun (WGS) entry which is preliminary data.</text>
</comment>
<protein>
    <recommendedName>
        <fullName evidence="9">Transmembrane protein 53</fullName>
    </recommendedName>
</protein>
<dbReference type="InterPro" id="IPR029058">
    <property type="entry name" value="AB_hydrolase_fold"/>
</dbReference>
<dbReference type="Pfam" id="PF05705">
    <property type="entry name" value="DUF829"/>
    <property type="match status" value="1"/>
</dbReference>
<comment type="similarity">
    <text evidence="1">Belongs to the TMEM53 family.</text>
</comment>
<keyword evidence="8" id="KW-1185">Reference proteome</keyword>
<dbReference type="PANTHER" id="PTHR12265">
    <property type="entry name" value="TRANSMEMBRANE PROTEIN 53"/>
    <property type="match status" value="1"/>
</dbReference>
<dbReference type="EMBL" id="JAACJP010000015">
    <property type="protein sequence ID" value="KAF5379668.1"/>
    <property type="molecule type" value="Genomic_DNA"/>
</dbReference>
<keyword evidence="3" id="KW-1133">Transmembrane helix</keyword>
<sequence length="320" mass="36013">MAQEENSTFHCIGNGVYLSPASQANVSSPPSVGDHENPPPTLILIFGWMGAKLPHLLKYTKVYDELYPNATKLLIRCHPSFFWTRESTRRAQLAPVVDTLQALGHLPPSTKTNTDSSQIKLIQPRLLIHAFSNGGCSRLTCLSRLLKAQFPDWNLIQPSTCTLVFDSCPGLGDIQYSQRAFGSLGRNWLLKRLVNTVITCLFVYSAITSRLFGWKNAIELLQIALHNPRLLPWMYKSTPRLYLYSRADEVVPFHEIERHIKDAENAGLDVHSQVFEGTPHVSHARIEPERYWATVTSVWRGADSGADKEEINETKQCSGE</sequence>
<evidence type="ECO:0008006" key="9">
    <source>
        <dbReference type="Google" id="ProtNLM"/>
    </source>
</evidence>
<evidence type="ECO:0000256" key="3">
    <source>
        <dbReference type="ARBA" id="ARBA00022989"/>
    </source>
</evidence>
<evidence type="ECO:0000256" key="1">
    <source>
        <dbReference type="ARBA" id="ARBA00007387"/>
    </source>
</evidence>
<organism evidence="7 8">
    <name type="scientific">Tricholomella constricta</name>
    <dbReference type="NCBI Taxonomy" id="117010"/>
    <lineage>
        <taxon>Eukaryota</taxon>
        <taxon>Fungi</taxon>
        <taxon>Dikarya</taxon>
        <taxon>Basidiomycota</taxon>
        <taxon>Agaricomycotina</taxon>
        <taxon>Agaricomycetes</taxon>
        <taxon>Agaricomycetidae</taxon>
        <taxon>Agaricales</taxon>
        <taxon>Tricholomatineae</taxon>
        <taxon>Lyophyllaceae</taxon>
        <taxon>Tricholomella</taxon>
    </lineage>
</organism>
<proteinExistence type="inferred from homology"/>
<evidence type="ECO:0000256" key="4">
    <source>
        <dbReference type="ARBA" id="ARBA00023136"/>
    </source>
</evidence>
<dbReference type="GO" id="GO:0005640">
    <property type="term" value="C:nuclear outer membrane"/>
    <property type="evidence" value="ECO:0007669"/>
    <property type="project" value="UniProtKB-SubCell"/>
</dbReference>
<evidence type="ECO:0000313" key="7">
    <source>
        <dbReference type="EMBL" id="KAF5379668.1"/>
    </source>
</evidence>
<accession>A0A8H5HAD0</accession>
<gene>
    <name evidence="7" type="ORF">D9615_005754</name>
</gene>
<dbReference type="SUPFAM" id="SSF53474">
    <property type="entry name" value="alpha/beta-Hydrolases"/>
    <property type="match status" value="1"/>
</dbReference>
<evidence type="ECO:0000256" key="5">
    <source>
        <dbReference type="ARBA" id="ARBA00023242"/>
    </source>
</evidence>
<keyword evidence="5" id="KW-0539">Nucleus</keyword>
<evidence type="ECO:0000256" key="2">
    <source>
        <dbReference type="ARBA" id="ARBA00022692"/>
    </source>
</evidence>
<dbReference type="InterPro" id="IPR008547">
    <property type="entry name" value="DUF829_TMEM53"/>
</dbReference>
<evidence type="ECO:0000256" key="6">
    <source>
        <dbReference type="ARBA" id="ARBA00034303"/>
    </source>
</evidence>
<comment type="subcellular location">
    <subcellularLocation>
        <location evidence="6">Nucleus outer membrane</location>
        <topology evidence="6">Single-pass membrane protein</topology>
    </subcellularLocation>
</comment>
<dbReference type="AlphaFoldDB" id="A0A8H5HAD0"/>
<evidence type="ECO:0000313" key="8">
    <source>
        <dbReference type="Proteomes" id="UP000565441"/>
    </source>
</evidence>
<dbReference type="PANTHER" id="PTHR12265:SF30">
    <property type="entry name" value="TRANSMEMBRANE PROTEIN 53"/>
    <property type="match status" value="1"/>
</dbReference>
<dbReference type="Proteomes" id="UP000565441">
    <property type="component" value="Unassembled WGS sequence"/>
</dbReference>